<dbReference type="SUPFAM" id="SSF53300">
    <property type="entry name" value="vWA-like"/>
    <property type="match status" value="1"/>
</dbReference>
<sequence length="548" mass="61193">MNSSNFSNIGIGLSSAAACTSQIEMSISCENLLNLDVLSKSDPFCVIRMKEPWQDNFFEIGRTEQINDNLNPQWVKKFILNYNFETIQRMRFEVWDKDPSGNEFLGEFETTLAEIVSYNGTQFRGKLKNQNTTNAGQILLVTEEVSSCKETIEMSFRASGLQKQCWLVSNDPFLVFSRSNEDGSFSVVLKSQIVKSTQNPKWTPLTIKGRTLCNGDNDRTIKIDCYDNRSDGDHKLIGTCQTSLRTLKKGAGEDNQYRLRKNMKSKDFTGRLELIAIKVTEEVSFLDYIRGGTQMHFAVAIDFTASNGSPGDPQSLHFMSNVPNSYEIALRSVGEIIQNYDTSQMYPAFGFGAKIPPMGEVSHQFPLNGNPAHPFCANIQEILTHYRNTLTRVQLFGPTNFSPVIVNTVEISRQYQDGKHYFVLLIITDGIISDMHPTIRAIINASKLPISIIIVGVGNADFGAMDELDADDNRLNIDGLYAERDIVQFVPLNRFLTHNGSFVKSQADLAKAVLAEIPDQMTGFMKSKGYKPLPQGAKSVLMPTAPIG</sequence>
<dbReference type="CDD" id="cd04048">
    <property type="entry name" value="C2A_Copine"/>
    <property type="match status" value="1"/>
</dbReference>
<accession>A0A9Q0NHR3</accession>
<dbReference type="SMART" id="SM00327">
    <property type="entry name" value="VWA"/>
    <property type="match status" value="1"/>
</dbReference>
<dbReference type="EMBL" id="WJQU01000001">
    <property type="protein sequence ID" value="KAJ6650061.1"/>
    <property type="molecule type" value="Genomic_DNA"/>
</dbReference>
<comment type="caution">
    <text evidence="5">The sequence shown here is derived from an EMBL/GenBank/DDBJ whole genome shotgun (WGS) entry which is preliminary data.</text>
</comment>
<dbReference type="SMART" id="SM00239">
    <property type="entry name" value="C2"/>
    <property type="match status" value="2"/>
</dbReference>
<protein>
    <submittedName>
        <fullName evidence="5">Copine-8</fullName>
    </submittedName>
</protein>
<dbReference type="Gene3D" id="2.60.40.150">
    <property type="entry name" value="C2 domain"/>
    <property type="match status" value="2"/>
</dbReference>
<feature type="domain" description="VWFA" evidence="4">
    <location>
        <begin position="296"/>
        <end position="499"/>
    </location>
</feature>
<feature type="domain" description="C2" evidence="3">
    <location>
        <begin position="132"/>
        <end position="257"/>
    </location>
</feature>
<dbReference type="PROSITE" id="PS50004">
    <property type="entry name" value="C2"/>
    <property type="match status" value="2"/>
</dbReference>
<dbReference type="CDD" id="cd04047">
    <property type="entry name" value="C2B_Copine"/>
    <property type="match status" value="1"/>
</dbReference>
<comment type="similarity">
    <text evidence="1">Belongs to the copine family.</text>
</comment>
<dbReference type="InterPro" id="IPR036465">
    <property type="entry name" value="vWFA_dom_sf"/>
</dbReference>
<dbReference type="InterPro" id="IPR045052">
    <property type="entry name" value="Copine"/>
</dbReference>
<dbReference type="InterPro" id="IPR035892">
    <property type="entry name" value="C2_domain_sf"/>
</dbReference>
<keyword evidence="6" id="KW-1185">Reference proteome</keyword>
<gene>
    <name evidence="5" type="primary">CPNE8_1</name>
    <name evidence="5" type="ORF">Bhyg_05304</name>
</gene>
<evidence type="ECO:0000259" key="4">
    <source>
        <dbReference type="PROSITE" id="PS50234"/>
    </source>
</evidence>
<keyword evidence="2" id="KW-0677">Repeat</keyword>
<dbReference type="GO" id="GO:0071277">
    <property type="term" value="P:cellular response to calcium ion"/>
    <property type="evidence" value="ECO:0007669"/>
    <property type="project" value="TreeGrafter"/>
</dbReference>
<dbReference type="FunFam" id="2.60.40.150:FF:000099">
    <property type="entry name" value="Copine 3"/>
    <property type="match status" value="1"/>
</dbReference>
<dbReference type="PANTHER" id="PTHR10857">
    <property type="entry name" value="COPINE"/>
    <property type="match status" value="1"/>
</dbReference>
<dbReference type="InterPro" id="IPR000008">
    <property type="entry name" value="C2_dom"/>
</dbReference>
<dbReference type="GO" id="GO:0005544">
    <property type="term" value="F:calcium-dependent phospholipid binding"/>
    <property type="evidence" value="ECO:0007669"/>
    <property type="project" value="InterPro"/>
</dbReference>
<name>A0A9Q0NHR3_9DIPT</name>
<dbReference type="PANTHER" id="PTHR10857:SF106">
    <property type="entry name" value="C2 DOMAIN-CONTAINING PROTEIN"/>
    <property type="match status" value="1"/>
</dbReference>
<proteinExistence type="inferred from homology"/>
<dbReference type="GO" id="GO:0032991">
    <property type="term" value="C:protein-containing complex"/>
    <property type="evidence" value="ECO:0007669"/>
    <property type="project" value="UniProtKB-ARBA"/>
</dbReference>
<dbReference type="AlphaFoldDB" id="A0A9Q0NHR3"/>
<evidence type="ECO:0000313" key="6">
    <source>
        <dbReference type="Proteomes" id="UP001151699"/>
    </source>
</evidence>
<dbReference type="SUPFAM" id="SSF49562">
    <property type="entry name" value="C2 domain (Calcium/lipid-binding domain, CaLB)"/>
    <property type="match status" value="2"/>
</dbReference>
<dbReference type="PROSITE" id="PS50234">
    <property type="entry name" value="VWFA"/>
    <property type="match status" value="1"/>
</dbReference>
<dbReference type="InterPro" id="IPR010734">
    <property type="entry name" value="Copine_C"/>
</dbReference>
<dbReference type="Pfam" id="PF07002">
    <property type="entry name" value="Copine"/>
    <property type="match status" value="1"/>
</dbReference>
<feature type="domain" description="C2" evidence="3">
    <location>
        <begin position="3"/>
        <end position="125"/>
    </location>
</feature>
<dbReference type="InterPro" id="IPR037768">
    <property type="entry name" value="C2B_Copine"/>
</dbReference>
<dbReference type="GO" id="GO:0005886">
    <property type="term" value="C:plasma membrane"/>
    <property type="evidence" value="ECO:0007669"/>
    <property type="project" value="TreeGrafter"/>
</dbReference>
<evidence type="ECO:0000313" key="5">
    <source>
        <dbReference type="EMBL" id="KAJ6650061.1"/>
    </source>
</evidence>
<dbReference type="Pfam" id="PF00168">
    <property type="entry name" value="C2"/>
    <property type="match status" value="2"/>
</dbReference>
<dbReference type="Proteomes" id="UP001151699">
    <property type="component" value="Chromosome A"/>
</dbReference>
<evidence type="ECO:0000256" key="2">
    <source>
        <dbReference type="ARBA" id="ARBA00022737"/>
    </source>
</evidence>
<dbReference type="OrthoDB" id="5855668at2759"/>
<reference evidence="5" key="1">
    <citation type="submission" date="2022-07" db="EMBL/GenBank/DDBJ databases">
        <authorList>
            <person name="Trinca V."/>
            <person name="Uliana J.V.C."/>
            <person name="Torres T.T."/>
            <person name="Ward R.J."/>
            <person name="Monesi N."/>
        </authorList>
    </citation>
    <scope>NUCLEOTIDE SEQUENCE</scope>
    <source>
        <strain evidence="5">HSMRA1968</strain>
        <tissue evidence="5">Whole embryos</tissue>
    </source>
</reference>
<dbReference type="InterPro" id="IPR002035">
    <property type="entry name" value="VWF_A"/>
</dbReference>
<evidence type="ECO:0000259" key="3">
    <source>
        <dbReference type="PROSITE" id="PS50004"/>
    </source>
</evidence>
<organism evidence="5 6">
    <name type="scientific">Pseudolycoriella hygida</name>
    <dbReference type="NCBI Taxonomy" id="35572"/>
    <lineage>
        <taxon>Eukaryota</taxon>
        <taxon>Metazoa</taxon>
        <taxon>Ecdysozoa</taxon>
        <taxon>Arthropoda</taxon>
        <taxon>Hexapoda</taxon>
        <taxon>Insecta</taxon>
        <taxon>Pterygota</taxon>
        <taxon>Neoptera</taxon>
        <taxon>Endopterygota</taxon>
        <taxon>Diptera</taxon>
        <taxon>Nematocera</taxon>
        <taxon>Sciaroidea</taxon>
        <taxon>Sciaridae</taxon>
        <taxon>Pseudolycoriella</taxon>
    </lineage>
</organism>
<evidence type="ECO:0000256" key="1">
    <source>
        <dbReference type="ARBA" id="ARBA00009048"/>
    </source>
</evidence>